<evidence type="ECO:0000313" key="2">
    <source>
        <dbReference type="EMBL" id="MCA9758225.1"/>
    </source>
</evidence>
<accession>A0A956SF32</accession>
<organism evidence="2 3">
    <name type="scientific">Eiseniibacteriota bacterium</name>
    <dbReference type="NCBI Taxonomy" id="2212470"/>
    <lineage>
        <taxon>Bacteria</taxon>
        <taxon>Candidatus Eiseniibacteriota</taxon>
    </lineage>
</organism>
<sequence length="282" mass="32179">MKRPTLLALVCCLLAPAASAQQPSELERETEHLKILWVEGTRPELVDTAASEGERFYASIAQLLGEAPEFKIAVVLQGPSEQPNGERKAPHVDPFGRILLYSYDPSGYSYFSALAHEMVHAFRFARRRTADWFFEEGLAEMVALRVDDSLAGFPWFDYPVDLVAGQWIERGEDIPLQVMRERHRETNMACRAQTYTLRSSFFDYLGRTYGDSVIVAMASREPAGALEDYEDLLGEEFDTLAVEWRQFLVESYRNIPDREVKADRFRTESPIQYIPVCGAEDY</sequence>
<name>A0A956SF32_UNCEI</name>
<reference evidence="2" key="2">
    <citation type="journal article" date="2021" name="Microbiome">
        <title>Successional dynamics and alternative stable states in a saline activated sludge microbial community over 9 years.</title>
        <authorList>
            <person name="Wang Y."/>
            <person name="Ye J."/>
            <person name="Ju F."/>
            <person name="Liu L."/>
            <person name="Boyd J.A."/>
            <person name="Deng Y."/>
            <person name="Parks D.H."/>
            <person name="Jiang X."/>
            <person name="Yin X."/>
            <person name="Woodcroft B.J."/>
            <person name="Tyson G.W."/>
            <person name="Hugenholtz P."/>
            <person name="Polz M.F."/>
            <person name="Zhang T."/>
        </authorList>
    </citation>
    <scope>NUCLEOTIDE SEQUENCE</scope>
    <source>
        <strain evidence="2">HKST-UBA02</strain>
    </source>
</reference>
<keyword evidence="1" id="KW-0732">Signal</keyword>
<comment type="caution">
    <text evidence="2">The sequence shown here is derived from an EMBL/GenBank/DDBJ whole genome shotgun (WGS) entry which is preliminary data.</text>
</comment>
<feature type="signal peptide" evidence="1">
    <location>
        <begin position="1"/>
        <end position="20"/>
    </location>
</feature>
<evidence type="ECO:0000256" key="1">
    <source>
        <dbReference type="SAM" id="SignalP"/>
    </source>
</evidence>
<reference evidence="2" key="1">
    <citation type="submission" date="2020-04" db="EMBL/GenBank/DDBJ databases">
        <authorList>
            <person name="Zhang T."/>
        </authorList>
    </citation>
    <scope>NUCLEOTIDE SEQUENCE</scope>
    <source>
        <strain evidence="2">HKST-UBA02</strain>
    </source>
</reference>
<evidence type="ECO:0000313" key="3">
    <source>
        <dbReference type="Proteomes" id="UP000739538"/>
    </source>
</evidence>
<protein>
    <recommendedName>
        <fullName evidence="4">DUF1570 domain-containing protein</fullName>
    </recommendedName>
</protein>
<proteinExistence type="predicted"/>
<feature type="chain" id="PRO_5036824926" description="DUF1570 domain-containing protein" evidence="1">
    <location>
        <begin position="21"/>
        <end position="282"/>
    </location>
</feature>
<dbReference type="EMBL" id="JAGQHS010000152">
    <property type="protein sequence ID" value="MCA9758225.1"/>
    <property type="molecule type" value="Genomic_DNA"/>
</dbReference>
<dbReference type="Proteomes" id="UP000739538">
    <property type="component" value="Unassembled WGS sequence"/>
</dbReference>
<evidence type="ECO:0008006" key="4">
    <source>
        <dbReference type="Google" id="ProtNLM"/>
    </source>
</evidence>
<gene>
    <name evidence="2" type="ORF">KDA27_20695</name>
</gene>
<dbReference type="AlphaFoldDB" id="A0A956SF32"/>